<dbReference type="InterPro" id="IPR029063">
    <property type="entry name" value="SAM-dependent_MTases_sf"/>
</dbReference>
<comment type="caution">
    <text evidence="5">The sequence shown here is derived from an EMBL/GenBank/DDBJ whole genome shotgun (WGS) entry which is preliminary data.</text>
</comment>
<evidence type="ECO:0000313" key="6">
    <source>
        <dbReference type="Proteomes" id="UP001633002"/>
    </source>
</evidence>
<evidence type="ECO:0000313" key="5">
    <source>
        <dbReference type="EMBL" id="KAL3700326.1"/>
    </source>
</evidence>
<dbReference type="Gene3D" id="1.10.150.170">
    <property type="entry name" value="Putative methyltransferase TM0872, insert domain"/>
    <property type="match status" value="1"/>
</dbReference>
<keyword evidence="3" id="KW-0808">Transferase</keyword>
<protein>
    <recommendedName>
        <fullName evidence="7">MraW methylase family protein</fullName>
    </recommendedName>
</protein>
<keyword evidence="4" id="KW-0949">S-adenosyl-L-methionine</keyword>
<evidence type="ECO:0008006" key="7">
    <source>
        <dbReference type="Google" id="ProtNLM"/>
    </source>
</evidence>
<dbReference type="SUPFAM" id="SSF53335">
    <property type="entry name" value="S-adenosyl-L-methionine-dependent methyltransferases"/>
    <property type="match status" value="1"/>
</dbReference>
<dbReference type="PANTHER" id="PTHR11265:SF0">
    <property type="entry name" value="12S RRNA N4-METHYLCYTIDINE METHYLTRANSFERASE"/>
    <property type="match status" value="1"/>
</dbReference>
<comment type="similarity">
    <text evidence="1">Belongs to the methyltransferase superfamily. RsmH family.</text>
</comment>
<proteinExistence type="inferred from homology"/>
<dbReference type="Pfam" id="PF01795">
    <property type="entry name" value="Methyltransf_5"/>
    <property type="match status" value="1"/>
</dbReference>
<dbReference type="NCBIfam" id="TIGR00006">
    <property type="entry name" value="16S rRNA (cytosine(1402)-N(4))-methyltransferase RsmH"/>
    <property type="match status" value="1"/>
</dbReference>
<evidence type="ECO:0000256" key="3">
    <source>
        <dbReference type="ARBA" id="ARBA00022679"/>
    </source>
</evidence>
<dbReference type="SUPFAM" id="SSF81799">
    <property type="entry name" value="Putative methyltransferase TM0872, insert domain"/>
    <property type="match status" value="1"/>
</dbReference>
<gene>
    <name evidence="5" type="ORF">R1sor_018348</name>
</gene>
<reference evidence="5 6" key="1">
    <citation type="submission" date="2024-09" db="EMBL/GenBank/DDBJ databases">
        <title>Chromosome-scale assembly of Riccia sorocarpa.</title>
        <authorList>
            <person name="Paukszto L."/>
        </authorList>
    </citation>
    <scope>NUCLEOTIDE SEQUENCE [LARGE SCALE GENOMIC DNA]</scope>
    <source>
        <strain evidence="5">LP-2024</strain>
        <tissue evidence="5">Aerial parts of the thallus</tissue>
    </source>
</reference>
<dbReference type="AlphaFoldDB" id="A0ABD3I9W0"/>
<evidence type="ECO:0000256" key="2">
    <source>
        <dbReference type="ARBA" id="ARBA00022603"/>
    </source>
</evidence>
<dbReference type="GO" id="GO:0032259">
    <property type="term" value="P:methylation"/>
    <property type="evidence" value="ECO:0007669"/>
    <property type="project" value="UniProtKB-KW"/>
</dbReference>
<keyword evidence="2" id="KW-0489">Methyltransferase</keyword>
<dbReference type="PANTHER" id="PTHR11265">
    <property type="entry name" value="S-ADENOSYL-METHYLTRANSFERASE MRAW"/>
    <property type="match status" value="1"/>
</dbReference>
<evidence type="ECO:0000256" key="4">
    <source>
        <dbReference type="ARBA" id="ARBA00022691"/>
    </source>
</evidence>
<sequence>MNSILHVSLRQSLCFSTLPLRSIALSGIFRPSCVVGLRRSRRDPGAELKGETYTYNSWKGLRVERCLCSSVDSLLVGDARERRPAEDQQEEQVIAKAEAPHVPVLLKEVVGYFEGQRLLNYVDCTLGAGGHACAVLSAHPEMETFIGLDVDPKAHAEAQPRLQSLVTARSPSSSSVKLHFIRTNFRNIKTALRDLNPELLYGGVHGILMDLGMSSMQVNEGERGFSFMREGPVDMRMDPTASLKAEEILNSWPEAEVGRILRDYGDERRWRHIARKIVQARLSGGIHTTTQLVSVIGGSSFTRTGKGGRLKAGLHPATRSFQALRIAVNDELKSLEVALSDAFSCLSPGGRLQVISFHSLEDRIVKQFFLNAAGLQKQSSEDNEETQEYMHIPGETRHIRYNLNEEAHWPQRRGDVFEPQKQKCQVEGD</sequence>
<dbReference type="EMBL" id="JBJQOH010000001">
    <property type="protein sequence ID" value="KAL3700326.1"/>
    <property type="molecule type" value="Genomic_DNA"/>
</dbReference>
<dbReference type="Proteomes" id="UP001633002">
    <property type="component" value="Unassembled WGS sequence"/>
</dbReference>
<keyword evidence="6" id="KW-1185">Reference proteome</keyword>
<evidence type="ECO:0000256" key="1">
    <source>
        <dbReference type="ARBA" id="ARBA00010396"/>
    </source>
</evidence>
<dbReference type="InterPro" id="IPR023397">
    <property type="entry name" value="SAM-dep_MeTrfase_MraW_recog"/>
</dbReference>
<dbReference type="Gene3D" id="3.40.50.150">
    <property type="entry name" value="Vaccinia Virus protein VP39"/>
    <property type="match status" value="1"/>
</dbReference>
<organism evidence="5 6">
    <name type="scientific">Riccia sorocarpa</name>
    <dbReference type="NCBI Taxonomy" id="122646"/>
    <lineage>
        <taxon>Eukaryota</taxon>
        <taxon>Viridiplantae</taxon>
        <taxon>Streptophyta</taxon>
        <taxon>Embryophyta</taxon>
        <taxon>Marchantiophyta</taxon>
        <taxon>Marchantiopsida</taxon>
        <taxon>Marchantiidae</taxon>
        <taxon>Marchantiales</taxon>
        <taxon>Ricciaceae</taxon>
        <taxon>Riccia</taxon>
    </lineage>
</organism>
<dbReference type="GO" id="GO:0008168">
    <property type="term" value="F:methyltransferase activity"/>
    <property type="evidence" value="ECO:0007669"/>
    <property type="project" value="UniProtKB-KW"/>
</dbReference>
<dbReference type="InterPro" id="IPR002903">
    <property type="entry name" value="RsmH"/>
</dbReference>
<accession>A0ABD3I9W0</accession>
<dbReference type="HAMAP" id="MF_01007">
    <property type="entry name" value="16SrRNA_methyltr_H"/>
    <property type="match status" value="1"/>
</dbReference>
<name>A0ABD3I9W0_9MARC</name>